<evidence type="ECO:0000256" key="6">
    <source>
        <dbReference type="SAM" id="MobiDB-lite"/>
    </source>
</evidence>
<evidence type="ECO:0000256" key="4">
    <source>
        <dbReference type="ARBA" id="ARBA00023125"/>
    </source>
</evidence>
<dbReference type="GO" id="GO:0003677">
    <property type="term" value="F:DNA binding"/>
    <property type="evidence" value="ECO:0007669"/>
    <property type="project" value="UniProtKB-KW"/>
</dbReference>
<keyword evidence="4" id="KW-0238">DNA-binding</keyword>
<feature type="domain" description="RNA polymerase sigma-70 region 2" evidence="7">
    <location>
        <begin position="81"/>
        <end position="148"/>
    </location>
</feature>
<dbReference type="Proteomes" id="UP000318103">
    <property type="component" value="Unassembled WGS sequence"/>
</dbReference>
<comment type="caution">
    <text evidence="9">The sequence shown here is derived from an EMBL/GenBank/DDBJ whole genome shotgun (WGS) entry which is preliminary data.</text>
</comment>
<proteinExistence type="inferred from homology"/>
<dbReference type="InterPro" id="IPR013324">
    <property type="entry name" value="RNA_pol_sigma_r3/r4-like"/>
</dbReference>
<dbReference type="GO" id="GO:0016987">
    <property type="term" value="F:sigma factor activity"/>
    <property type="evidence" value="ECO:0007669"/>
    <property type="project" value="UniProtKB-KW"/>
</dbReference>
<dbReference type="Pfam" id="PF04542">
    <property type="entry name" value="Sigma70_r2"/>
    <property type="match status" value="1"/>
</dbReference>
<name>A0A542SWT9_9ACTN</name>
<gene>
    <name evidence="9" type="ORF">FB563_8447</name>
</gene>
<dbReference type="PANTHER" id="PTHR43133">
    <property type="entry name" value="RNA POLYMERASE ECF-TYPE SIGMA FACTO"/>
    <property type="match status" value="1"/>
</dbReference>
<organism evidence="9 10">
    <name type="scientific">Streptomyces puniciscabiei</name>
    <dbReference type="NCBI Taxonomy" id="164348"/>
    <lineage>
        <taxon>Bacteria</taxon>
        <taxon>Bacillati</taxon>
        <taxon>Actinomycetota</taxon>
        <taxon>Actinomycetes</taxon>
        <taxon>Kitasatosporales</taxon>
        <taxon>Streptomycetaceae</taxon>
        <taxon>Streptomyces</taxon>
    </lineage>
</organism>
<reference evidence="9 10" key="1">
    <citation type="submission" date="2019-06" db="EMBL/GenBank/DDBJ databases">
        <title>Sequencing the genomes of 1000 actinobacteria strains.</title>
        <authorList>
            <person name="Klenk H.-P."/>
        </authorList>
    </citation>
    <scope>NUCLEOTIDE SEQUENCE [LARGE SCALE GENOMIC DNA]</scope>
    <source>
        <strain evidence="9 10">DSM 41929</strain>
    </source>
</reference>
<evidence type="ECO:0000256" key="1">
    <source>
        <dbReference type="ARBA" id="ARBA00010641"/>
    </source>
</evidence>
<evidence type="ECO:0000259" key="7">
    <source>
        <dbReference type="Pfam" id="PF04542"/>
    </source>
</evidence>
<dbReference type="Pfam" id="PF08281">
    <property type="entry name" value="Sigma70_r4_2"/>
    <property type="match status" value="1"/>
</dbReference>
<evidence type="ECO:0000313" key="10">
    <source>
        <dbReference type="Proteomes" id="UP000318103"/>
    </source>
</evidence>
<protein>
    <submittedName>
        <fullName evidence="9">RNA polymerase sigma-70 factor (Sigma-E family)</fullName>
    </submittedName>
</protein>
<dbReference type="Gene3D" id="1.10.10.10">
    <property type="entry name" value="Winged helix-like DNA-binding domain superfamily/Winged helix DNA-binding domain"/>
    <property type="match status" value="1"/>
</dbReference>
<dbReference type="InterPro" id="IPR013325">
    <property type="entry name" value="RNA_pol_sigma_r2"/>
</dbReference>
<sequence length="235" mass="26028">MTTATPPTAALPWDRAPGIPRRPTPWRRFTQALRARVLACVLARARTDAPTDPAPGTGATGAVRAVRLTVAPEQPPGIEELYHHRRLALVRLAVLLVDDLPTAEDVVQDAFTALFRRHGHRLASLDDPEAYLRTSVVNAARSVLRRRRTVRAHTPAPERHAPGAEEDVLLHEDHREVLAALRTLTRRQREVLVLRYWSHLSEAEIATTLGLSRGAVKSTASRALDALGRRLEGLR</sequence>
<keyword evidence="3" id="KW-0731">Sigma factor</keyword>
<evidence type="ECO:0000256" key="5">
    <source>
        <dbReference type="ARBA" id="ARBA00023163"/>
    </source>
</evidence>
<evidence type="ECO:0000313" key="9">
    <source>
        <dbReference type="EMBL" id="TQK79080.1"/>
    </source>
</evidence>
<evidence type="ECO:0000259" key="8">
    <source>
        <dbReference type="Pfam" id="PF08281"/>
    </source>
</evidence>
<keyword evidence="5" id="KW-0804">Transcription</keyword>
<feature type="region of interest" description="Disordered" evidence="6">
    <location>
        <begin position="1"/>
        <end position="24"/>
    </location>
</feature>
<feature type="domain" description="RNA polymerase sigma factor 70 region 4 type 2" evidence="8">
    <location>
        <begin position="175"/>
        <end position="227"/>
    </location>
</feature>
<dbReference type="InterPro" id="IPR036388">
    <property type="entry name" value="WH-like_DNA-bd_sf"/>
</dbReference>
<dbReference type="InterPro" id="IPR007627">
    <property type="entry name" value="RNA_pol_sigma70_r2"/>
</dbReference>
<dbReference type="SUPFAM" id="SSF88659">
    <property type="entry name" value="Sigma3 and sigma4 domains of RNA polymerase sigma factors"/>
    <property type="match status" value="1"/>
</dbReference>
<dbReference type="NCBIfam" id="TIGR02983">
    <property type="entry name" value="SigE-fam_strep"/>
    <property type="match status" value="1"/>
</dbReference>
<dbReference type="SUPFAM" id="SSF88946">
    <property type="entry name" value="Sigma2 domain of RNA polymerase sigma factors"/>
    <property type="match status" value="1"/>
</dbReference>
<dbReference type="EMBL" id="VFNX01000009">
    <property type="protein sequence ID" value="TQK79080.1"/>
    <property type="molecule type" value="Genomic_DNA"/>
</dbReference>
<feature type="compositionally biased region" description="Low complexity" evidence="6">
    <location>
        <begin position="1"/>
        <end position="12"/>
    </location>
</feature>
<dbReference type="OrthoDB" id="3294528at2"/>
<evidence type="ECO:0000256" key="2">
    <source>
        <dbReference type="ARBA" id="ARBA00023015"/>
    </source>
</evidence>
<dbReference type="PANTHER" id="PTHR43133:SF50">
    <property type="entry name" value="ECF RNA POLYMERASE SIGMA FACTOR SIGM"/>
    <property type="match status" value="1"/>
</dbReference>
<accession>A0A542SWT9</accession>
<dbReference type="InterPro" id="IPR014325">
    <property type="entry name" value="RNA_pol_sigma-E_actinobac"/>
</dbReference>
<dbReference type="CDD" id="cd06171">
    <property type="entry name" value="Sigma70_r4"/>
    <property type="match status" value="1"/>
</dbReference>
<keyword evidence="2" id="KW-0805">Transcription regulation</keyword>
<dbReference type="InterPro" id="IPR013249">
    <property type="entry name" value="RNA_pol_sigma70_r4_t2"/>
</dbReference>
<comment type="similarity">
    <text evidence="1">Belongs to the sigma-70 factor family. ECF subfamily.</text>
</comment>
<dbReference type="Gene3D" id="1.10.1740.10">
    <property type="match status" value="1"/>
</dbReference>
<dbReference type="InterPro" id="IPR014284">
    <property type="entry name" value="RNA_pol_sigma-70_dom"/>
</dbReference>
<dbReference type="NCBIfam" id="TIGR02937">
    <property type="entry name" value="sigma70-ECF"/>
    <property type="match status" value="1"/>
</dbReference>
<evidence type="ECO:0000256" key="3">
    <source>
        <dbReference type="ARBA" id="ARBA00023082"/>
    </source>
</evidence>
<dbReference type="GO" id="GO:0006352">
    <property type="term" value="P:DNA-templated transcription initiation"/>
    <property type="evidence" value="ECO:0007669"/>
    <property type="project" value="InterPro"/>
</dbReference>
<dbReference type="AlphaFoldDB" id="A0A542SWT9"/>
<dbReference type="InterPro" id="IPR039425">
    <property type="entry name" value="RNA_pol_sigma-70-like"/>
</dbReference>
<keyword evidence="10" id="KW-1185">Reference proteome</keyword>
<dbReference type="RefSeq" id="WP_142219297.1">
    <property type="nucleotide sequence ID" value="NZ_JBPJFI010000002.1"/>
</dbReference>